<gene>
    <name evidence="2" type="ORF">F5891DRAFT_1185025</name>
</gene>
<comment type="caution">
    <text evidence="2">The sequence shown here is derived from an EMBL/GenBank/DDBJ whole genome shotgun (WGS) entry which is preliminary data.</text>
</comment>
<feature type="region of interest" description="Disordered" evidence="1">
    <location>
        <begin position="117"/>
        <end position="202"/>
    </location>
</feature>
<feature type="compositionally biased region" description="Acidic residues" evidence="1">
    <location>
        <begin position="179"/>
        <end position="188"/>
    </location>
</feature>
<name>A0AAD4ED55_9AGAM</name>
<dbReference type="EMBL" id="JABBWK010000011">
    <property type="protein sequence ID" value="KAG1904073.1"/>
    <property type="molecule type" value="Genomic_DNA"/>
</dbReference>
<keyword evidence="3" id="KW-1185">Reference proteome</keyword>
<protein>
    <submittedName>
        <fullName evidence="2">Uncharacterized protein</fullName>
    </submittedName>
</protein>
<sequence>MYFLVETAISCHERHESLHRDLSDKIEHILGQACQLQPADAKHLSLATTMGQAITEVVMTHGSWVTVLSSLILSAAAKLQEHLDGDNTGISTPPVWSQIRGDDRCIQGHPLFPATIHYRGESWSPSPEAGPSQPPSLPAKEWGQGTQRGKCPRASSAHSQSHPVISKKQHGKSRATITIDDELDEDELAPPPNKPTVVDPPARKSGQYVEVTSKEEMDANEEPTIQIKPTVIVKKITTNFSGAVLMEDEFADTSAPTWAPCCGQCVAHDLICHQGINKNNGRTLKVLPELRSLKTSNLNLSELAFLVEALL</sequence>
<dbReference type="RefSeq" id="XP_041229648.1">
    <property type="nucleotide sequence ID" value="XM_041366509.1"/>
</dbReference>
<organism evidence="2 3">
    <name type="scientific">Suillus fuscotomentosus</name>
    <dbReference type="NCBI Taxonomy" id="1912939"/>
    <lineage>
        <taxon>Eukaryota</taxon>
        <taxon>Fungi</taxon>
        <taxon>Dikarya</taxon>
        <taxon>Basidiomycota</taxon>
        <taxon>Agaricomycotina</taxon>
        <taxon>Agaricomycetes</taxon>
        <taxon>Agaricomycetidae</taxon>
        <taxon>Boletales</taxon>
        <taxon>Suillineae</taxon>
        <taxon>Suillaceae</taxon>
        <taxon>Suillus</taxon>
    </lineage>
</organism>
<accession>A0AAD4ED55</accession>
<dbReference type="Proteomes" id="UP001195769">
    <property type="component" value="Unassembled WGS sequence"/>
</dbReference>
<evidence type="ECO:0000313" key="3">
    <source>
        <dbReference type="Proteomes" id="UP001195769"/>
    </source>
</evidence>
<proteinExistence type="predicted"/>
<reference evidence="2" key="1">
    <citation type="journal article" date="2020" name="New Phytol.">
        <title>Comparative genomics reveals dynamic genome evolution in host specialist ectomycorrhizal fungi.</title>
        <authorList>
            <person name="Lofgren L.A."/>
            <person name="Nguyen N.H."/>
            <person name="Vilgalys R."/>
            <person name="Ruytinx J."/>
            <person name="Liao H.L."/>
            <person name="Branco S."/>
            <person name="Kuo A."/>
            <person name="LaButti K."/>
            <person name="Lipzen A."/>
            <person name="Andreopoulos W."/>
            <person name="Pangilinan J."/>
            <person name="Riley R."/>
            <person name="Hundley H."/>
            <person name="Na H."/>
            <person name="Barry K."/>
            <person name="Grigoriev I.V."/>
            <person name="Stajich J.E."/>
            <person name="Kennedy P.G."/>
        </authorList>
    </citation>
    <scope>NUCLEOTIDE SEQUENCE</scope>
    <source>
        <strain evidence="2">FC203</strain>
    </source>
</reference>
<dbReference type="GeneID" id="64660807"/>
<evidence type="ECO:0000313" key="2">
    <source>
        <dbReference type="EMBL" id="KAG1904073.1"/>
    </source>
</evidence>
<evidence type="ECO:0000256" key="1">
    <source>
        <dbReference type="SAM" id="MobiDB-lite"/>
    </source>
</evidence>
<dbReference type="AlphaFoldDB" id="A0AAD4ED55"/>